<dbReference type="GO" id="GO:0005737">
    <property type="term" value="C:cytoplasm"/>
    <property type="evidence" value="ECO:0007669"/>
    <property type="project" value="TreeGrafter"/>
</dbReference>
<name>A0A2A4ISK8_HELVI</name>
<evidence type="ECO:0000256" key="2">
    <source>
        <dbReference type="SAM" id="MobiDB-lite"/>
    </source>
</evidence>
<accession>A0A2A4ISK8</accession>
<evidence type="ECO:0000259" key="3">
    <source>
        <dbReference type="PROSITE" id="PS50405"/>
    </source>
</evidence>
<feature type="region of interest" description="Disordered" evidence="2">
    <location>
        <begin position="229"/>
        <end position="369"/>
    </location>
</feature>
<evidence type="ECO:0000256" key="1">
    <source>
        <dbReference type="ARBA" id="ARBA00008797"/>
    </source>
</evidence>
<sequence>MVGITFKKRLLNIVHLESYTSYKEYQETNQMKVPLDSFITYCIYKYCTSKFVTVRFIPVQASPEKISTAVTLVEKGLIFLLDEYEIPWPVALCAYPVIMCEDVIITGLASVTRHICLFKTCHPVPQEHESGLLGFRQSCLQAPNEVSIWTKFCEVDIIKTVQGLLTADDIKVIPINLVRFEDHLKKPVRVHNVYKIARNIAKENVNTRQETSSGPESHVSQEINAELKVDTEQQVSKPQSSSKTEATAAQHVSNEPHSSAETEAKAEQQMSNEPQSIAEPQATAEPHVCNEPQATAEQQVSNEPQSSSETQATVVQQAPSPVPQTSSEPQVSADQQVSAAETASLASSTPSDTSRTSKSRKWKSHKKKEQIIESSTKIEDLNVNHDYAEGPFLTLADLVLFPSYHIMVQSIGETVFESLLPFTYKWYKNLSALTKIQECFLTYMSEFNLKPLSHENITMPTSEDVSLYKRDPKRHNPKKRMFTKEEDIEKALSFVTEEMEVSDNDLKLSFKWSEIPEGANPYAGHLPDARVQRKSQQLENLAMAVLRIAKEGDVIVDFCCGSGHLGILLAHLLPRCAIILLDNKVQSLYRARDRVHKMRMKNVFFFQCNLDFFIGDFDIGTGLHACGIATDLILDKCLKVNAKFVISPCCYGSLLATDRLAYPRSKKASSVPIEHYMCIGHTADQTHKDHPLSDRGSRCMGIIDSDRGCLAEESGYKVTLMKMKPLTCTPKNNLLIGVPENQL</sequence>
<feature type="compositionally biased region" description="Polar residues" evidence="2">
    <location>
        <begin position="292"/>
        <end position="337"/>
    </location>
</feature>
<comment type="caution">
    <text evidence="4">The sequence shown here is derived from an EMBL/GenBank/DDBJ whole genome shotgun (WGS) entry which is preliminary data.</text>
</comment>
<dbReference type="SUPFAM" id="SSF53335">
    <property type="entry name" value="S-adenosyl-L-methionine-dependent methyltransferases"/>
    <property type="match status" value="1"/>
</dbReference>
<feature type="domain" description="GST C-terminal" evidence="3">
    <location>
        <begin position="328"/>
        <end position="452"/>
    </location>
</feature>
<protein>
    <recommendedName>
        <fullName evidence="3">GST C-terminal domain-containing protein</fullName>
    </recommendedName>
</protein>
<dbReference type="AlphaFoldDB" id="A0A2A4ISK8"/>
<dbReference type="InterPro" id="IPR036282">
    <property type="entry name" value="Glutathione-S-Trfase_C_sf"/>
</dbReference>
<comment type="similarity">
    <text evidence="1">Belongs to the GSTCD family.</text>
</comment>
<dbReference type="InterPro" id="IPR029063">
    <property type="entry name" value="SAM-dependent_MTases_sf"/>
</dbReference>
<dbReference type="InterPro" id="IPR010987">
    <property type="entry name" value="Glutathione-S-Trfase_C-like"/>
</dbReference>
<dbReference type="SUPFAM" id="SSF47616">
    <property type="entry name" value="GST C-terminal domain-like"/>
    <property type="match status" value="1"/>
</dbReference>
<dbReference type="PANTHER" id="PTHR13369">
    <property type="match status" value="1"/>
</dbReference>
<proteinExistence type="inferred from homology"/>
<feature type="compositionally biased region" description="Basic residues" evidence="2">
    <location>
        <begin position="357"/>
        <end position="368"/>
    </location>
</feature>
<dbReference type="Gene3D" id="3.40.50.150">
    <property type="entry name" value="Vaccinia Virus protein VP39"/>
    <property type="match status" value="1"/>
</dbReference>
<dbReference type="Pfam" id="PF13679">
    <property type="entry name" value="Methyltransf_32"/>
    <property type="match status" value="1"/>
</dbReference>
<dbReference type="InterPro" id="IPR025714">
    <property type="entry name" value="Methyltranfer_dom"/>
</dbReference>
<dbReference type="PANTHER" id="PTHR13369:SF0">
    <property type="entry name" value="GLUTATHIONE S-TRANSFERASE C-TERMINAL DOMAIN-CONTAINING PROTEIN"/>
    <property type="match status" value="1"/>
</dbReference>
<organism evidence="4">
    <name type="scientific">Heliothis virescens</name>
    <name type="common">Tobacco budworm moth</name>
    <dbReference type="NCBI Taxonomy" id="7102"/>
    <lineage>
        <taxon>Eukaryota</taxon>
        <taxon>Metazoa</taxon>
        <taxon>Ecdysozoa</taxon>
        <taxon>Arthropoda</taxon>
        <taxon>Hexapoda</taxon>
        <taxon>Insecta</taxon>
        <taxon>Pterygota</taxon>
        <taxon>Neoptera</taxon>
        <taxon>Endopterygota</taxon>
        <taxon>Lepidoptera</taxon>
        <taxon>Glossata</taxon>
        <taxon>Ditrysia</taxon>
        <taxon>Noctuoidea</taxon>
        <taxon>Noctuidae</taxon>
        <taxon>Heliothinae</taxon>
        <taxon>Heliothis</taxon>
    </lineage>
</organism>
<evidence type="ECO:0000313" key="4">
    <source>
        <dbReference type="EMBL" id="PCG62755.1"/>
    </source>
</evidence>
<dbReference type="STRING" id="7102.A0A2A4ISK8"/>
<dbReference type="EMBL" id="NWSH01007921">
    <property type="protein sequence ID" value="PCG62755.1"/>
    <property type="molecule type" value="Genomic_DNA"/>
</dbReference>
<feature type="compositionally biased region" description="Low complexity" evidence="2">
    <location>
        <begin position="338"/>
        <end position="356"/>
    </location>
</feature>
<dbReference type="PROSITE" id="PS50405">
    <property type="entry name" value="GST_CTER"/>
    <property type="match status" value="1"/>
</dbReference>
<feature type="compositionally biased region" description="Polar residues" evidence="2">
    <location>
        <begin position="232"/>
        <end position="257"/>
    </location>
</feature>
<dbReference type="FunFam" id="3.40.50.150:FF:000725">
    <property type="entry name" value="Glutathione S-transferase, C-terminal domain-containing"/>
    <property type="match status" value="1"/>
</dbReference>
<gene>
    <name evidence="4" type="ORF">B5V51_13726</name>
</gene>
<reference evidence="4" key="1">
    <citation type="submission" date="2017-09" db="EMBL/GenBank/DDBJ databases">
        <title>Contemporary evolution of a Lepidopteran species, Heliothis virescens, in response to modern agricultural practices.</title>
        <authorList>
            <person name="Fritz M.L."/>
            <person name="Deyonke A.M."/>
            <person name="Papanicolaou A."/>
            <person name="Micinski S."/>
            <person name="Westbrook J."/>
            <person name="Gould F."/>
        </authorList>
    </citation>
    <scope>NUCLEOTIDE SEQUENCE [LARGE SCALE GENOMIC DNA]</scope>
    <source>
        <strain evidence="4">HvINT-</strain>
        <tissue evidence="4">Whole body</tissue>
    </source>
</reference>